<keyword evidence="5 10" id="KW-0863">Zinc-finger</keyword>
<evidence type="ECO:0000256" key="5">
    <source>
        <dbReference type="ARBA" id="ARBA00022771"/>
    </source>
</evidence>
<keyword evidence="8" id="KW-1133">Transmembrane helix</keyword>
<protein>
    <recommendedName>
        <fullName evidence="11">RING-type domain-containing protein</fullName>
    </recommendedName>
</protein>
<keyword evidence="9" id="KW-0472">Membrane</keyword>
<dbReference type="InterPro" id="IPR024766">
    <property type="entry name" value="Znf_RING_H2"/>
</dbReference>
<evidence type="ECO:0000256" key="2">
    <source>
        <dbReference type="ARBA" id="ARBA00004906"/>
    </source>
</evidence>
<organism evidence="12 13">
    <name type="scientific">Euplotes crassus</name>
    <dbReference type="NCBI Taxonomy" id="5936"/>
    <lineage>
        <taxon>Eukaryota</taxon>
        <taxon>Sar</taxon>
        <taxon>Alveolata</taxon>
        <taxon>Ciliophora</taxon>
        <taxon>Intramacronucleata</taxon>
        <taxon>Spirotrichea</taxon>
        <taxon>Hypotrichia</taxon>
        <taxon>Euplotida</taxon>
        <taxon>Euplotidae</taxon>
        <taxon>Moneuplotes</taxon>
    </lineage>
</organism>
<dbReference type="GO" id="GO:0016020">
    <property type="term" value="C:membrane"/>
    <property type="evidence" value="ECO:0007669"/>
    <property type="project" value="UniProtKB-SubCell"/>
</dbReference>
<feature type="domain" description="RING-type" evidence="11">
    <location>
        <begin position="111"/>
        <end position="138"/>
    </location>
</feature>
<dbReference type="InterPro" id="IPR001841">
    <property type="entry name" value="Znf_RING"/>
</dbReference>
<comment type="subcellular location">
    <subcellularLocation>
        <location evidence="1">Membrane</location>
    </subcellularLocation>
</comment>
<evidence type="ECO:0000256" key="10">
    <source>
        <dbReference type="PROSITE-ProRule" id="PRU00175"/>
    </source>
</evidence>
<proteinExistence type="predicted"/>
<dbReference type="PROSITE" id="PS50089">
    <property type="entry name" value="ZF_RING_2"/>
    <property type="match status" value="1"/>
</dbReference>
<dbReference type="PANTHER" id="PTHR46539:SF1">
    <property type="entry name" value="E3 UBIQUITIN-PROTEIN LIGASE ATL42"/>
    <property type="match status" value="1"/>
</dbReference>
<dbReference type="AlphaFoldDB" id="A0AAD1XLT9"/>
<gene>
    <name evidence="12" type="ORF">ECRASSUSDP1_LOCUS16581</name>
</gene>
<evidence type="ECO:0000313" key="12">
    <source>
        <dbReference type="EMBL" id="CAI2375221.1"/>
    </source>
</evidence>
<dbReference type="SUPFAM" id="SSF57850">
    <property type="entry name" value="RING/U-box"/>
    <property type="match status" value="1"/>
</dbReference>
<dbReference type="PANTHER" id="PTHR46539">
    <property type="entry name" value="E3 UBIQUITIN-PROTEIN LIGASE ATL42"/>
    <property type="match status" value="1"/>
</dbReference>
<evidence type="ECO:0000256" key="9">
    <source>
        <dbReference type="ARBA" id="ARBA00023136"/>
    </source>
</evidence>
<evidence type="ECO:0000259" key="11">
    <source>
        <dbReference type="PROSITE" id="PS50089"/>
    </source>
</evidence>
<dbReference type="InterPro" id="IPR013083">
    <property type="entry name" value="Znf_RING/FYVE/PHD"/>
</dbReference>
<evidence type="ECO:0000256" key="7">
    <source>
        <dbReference type="ARBA" id="ARBA00022833"/>
    </source>
</evidence>
<keyword evidence="6" id="KW-0833">Ubl conjugation pathway</keyword>
<name>A0AAD1XLT9_EUPCR</name>
<evidence type="ECO:0000256" key="8">
    <source>
        <dbReference type="ARBA" id="ARBA00022989"/>
    </source>
</evidence>
<dbReference type="Pfam" id="PF12678">
    <property type="entry name" value="zf-rbx1"/>
    <property type="match status" value="1"/>
</dbReference>
<evidence type="ECO:0000256" key="1">
    <source>
        <dbReference type="ARBA" id="ARBA00004370"/>
    </source>
</evidence>
<sequence length="195" mass="22738">MCCRFTSLLPKSRQAAPAASCMRELPNLFGAFQNKEGKFVKEKREVREQVVVVCREAEVREEDVGNKRLRLDEEGKEERWEVGKVTEILQDEIKAIIKDKEGLLASDGVCVLVACNHGFHKRCIQTWLEKNNSCPICRTETFKADKYEDSDDEDSLEENYTLAEAYRYYLDDSSSEDSFSYYDYDDAFDYDYDFF</sequence>
<keyword evidence="13" id="KW-1185">Reference proteome</keyword>
<dbReference type="Gene3D" id="3.30.40.10">
    <property type="entry name" value="Zinc/RING finger domain, C3HC4 (zinc finger)"/>
    <property type="match status" value="1"/>
</dbReference>
<dbReference type="GO" id="GO:0008270">
    <property type="term" value="F:zinc ion binding"/>
    <property type="evidence" value="ECO:0007669"/>
    <property type="project" value="UniProtKB-KW"/>
</dbReference>
<keyword evidence="3" id="KW-0812">Transmembrane</keyword>
<comment type="caution">
    <text evidence="12">The sequence shown here is derived from an EMBL/GenBank/DDBJ whole genome shotgun (WGS) entry which is preliminary data.</text>
</comment>
<accession>A0AAD1XLT9</accession>
<evidence type="ECO:0000313" key="13">
    <source>
        <dbReference type="Proteomes" id="UP001295684"/>
    </source>
</evidence>
<comment type="pathway">
    <text evidence="2">Protein modification; protein ubiquitination.</text>
</comment>
<keyword evidence="4" id="KW-0479">Metal-binding</keyword>
<evidence type="ECO:0000256" key="3">
    <source>
        <dbReference type="ARBA" id="ARBA00022692"/>
    </source>
</evidence>
<keyword evidence="7" id="KW-0862">Zinc</keyword>
<evidence type="ECO:0000256" key="6">
    <source>
        <dbReference type="ARBA" id="ARBA00022786"/>
    </source>
</evidence>
<dbReference type="EMBL" id="CAMPGE010016681">
    <property type="protein sequence ID" value="CAI2375221.1"/>
    <property type="molecule type" value="Genomic_DNA"/>
</dbReference>
<evidence type="ECO:0000256" key="4">
    <source>
        <dbReference type="ARBA" id="ARBA00022723"/>
    </source>
</evidence>
<reference evidence="12" key="1">
    <citation type="submission" date="2023-07" db="EMBL/GenBank/DDBJ databases">
        <authorList>
            <consortium name="AG Swart"/>
            <person name="Singh M."/>
            <person name="Singh A."/>
            <person name="Seah K."/>
            <person name="Emmerich C."/>
        </authorList>
    </citation>
    <scope>NUCLEOTIDE SEQUENCE</scope>
    <source>
        <strain evidence="12">DP1</strain>
    </source>
</reference>
<dbReference type="Proteomes" id="UP001295684">
    <property type="component" value="Unassembled WGS sequence"/>
</dbReference>